<dbReference type="PANTHER" id="PTHR13857">
    <property type="entry name" value="MRNA EDITING ENZYME"/>
    <property type="match status" value="1"/>
</dbReference>
<proteinExistence type="predicted"/>
<evidence type="ECO:0000256" key="2">
    <source>
        <dbReference type="ARBA" id="ARBA00022801"/>
    </source>
</evidence>
<dbReference type="InterPro" id="IPR016192">
    <property type="entry name" value="APOBEC/CMP_deaminase_Zn-bd"/>
</dbReference>
<dbReference type="GO" id="GO:0016554">
    <property type="term" value="P:cytidine to uridine editing"/>
    <property type="evidence" value="ECO:0007669"/>
    <property type="project" value="TreeGrafter"/>
</dbReference>
<dbReference type="InterPro" id="IPR050610">
    <property type="entry name" value="APOBEC_Cyt_Deaminase"/>
</dbReference>
<dbReference type="PROSITE" id="PS00903">
    <property type="entry name" value="CYT_DCMP_DEAMINASES_1"/>
    <property type="match status" value="1"/>
</dbReference>
<dbReference type="AlphaFoldDB" id="A0A8B7XVC6"/>
<dbReference type="RefSeq" id="XP_022083831.1">
    <property type="nucleotide sequence ID" value="XM_022228139.1"/>
</dbReference>
<dbReference type="Pfam" id="PF18750">
    <property type="entry name" value="SNAD4"/>
    <property type="match status" value="1"/>
</dbReference>
<sequence>MDEQIKNHEGDITVFIDSCPLGCTWPSEVILLGRDHIYRNKPQEVHAEKKFLDALEQDVNDEEEQEFIIFLNFSPCNECATKICRFLTDHSEVTFEIAFAHVYTGYRHANREGLKKLHDHKRITLRALRGEDWKKIIRLILEAHGWDGWDDAWQQIQPNLEDWEKIKREIEESIGGQQGDDWKEEFRKKIQHKPWPSHWLQDLEEIITRYDHNEWAYEVGELVSGSEDVWYQAKQNEVMQYVYNYGRDSVSTILNHLEGPDNEENRTGYAFLLHVLEILGKNRPINKLRKRIVADYVARKELEYILQKQAQAQAGAAAQAL</sequence>
<dbReference type="GO" id="GO:0005634">
    <property type="term" value="C:nucleus"/>
    <property type="evidence" value="ECO:0007669"/>
    <property type="project" value="TreeGrafter"/>
</dbReference>
<keyword evidence="2" id="KW-0378">Hydrolase</keyword>
<evidence type="ECO:0000313" key="3">
    <source>
        <dbReference type="Proteomes" id="UP000694845"/>
    </source>
</evidence>
<name>A0A8B7XVC6_ACAPL</name>
<dbReference type="SUPFAM" id="SSF53927">
    <property type="entry name" value="Cytidine deaminase-like"/>
    <property type="match status" value="1"/>
</dbReference>
<gene>
    <name evidence="4" type="primary">LOC110975557</name>
</gene>
<accession>A0A8B7XVC6</accession>
<protein>
    <submittedName>
        <fullName evidence="4">Uncharacterized protein LOC110975557</fullName>
    </submittedName>
</protein>
<dbReference type="GO" id="GO:0003723">
    <property type="term" value="F:RNA binding"/>
    <property type="evidence" value="ECO:0007669"/>
    <property type="project" value="TreeGrafter"/>
</dbReference>
<dbReference type="OrthoDB" id="5956704at2759"/>
<dbReference type="GO" id="GO:0008270">
    <property type="term" value="F:zinc ion binding"/>
    <property type="evidence" value="ECO:0007669"/>
    <property type="project" value="InterPro"/>
</dbReference>
<dbReference type="GeneID" id="110975557"/>
<dbReference type="GO" id="GO:0004126">
    <property type="term" value="F:cytidine deaminase activity"/>
    <property type="evidence" value="ECO:0007669"/>
    <property type="project" value="TreeGrafter"/>
</dbReference>
<dbReference type="Gene3D" id="3.40.140.10">
    <property type="entry name" value="Cytidine Deaminase, domain 2"/>
    <property type="match status" value="1"/>
</dbReference>
<dbReference type="PANTHER" id="PTHR13857:SF26">
    <property type="entry name" value="C-U-EDITING ENZYME APOBEC-1"/>
    <property type="match status" value="1"/>
</dbReference>
<organism evidence="3 4">
    <name type="scientific">Acanthaster planci</name>
    <name type="common">Crown-of-thorns starfish</name>
    <dbReference type="NCBI Taxonomy" id="133434"/>
    <lineage>
        <taxon>Eukaryota</taxon>
        <taxon>Metazoa</taxon>
        <taxon>Echinodermata</taxon>
        <taxon>Eleutherozoa</taxon>
        <taxon>Asterozoa</taxon>
        <taxon>Asteroidea</taxon>
        <taxon>Valvatacea</taxon>
        <taxon>Valvatida</taxon>
        <taxon>Acanthasteridae</taxon>
        <taxon>Acanthaster</taxon>
    </lineage>
</organism>
<keyword evidence="3" id="KW-1185">Reference proteome</keyword>
<dbReference type="KEGG" id="aplc:110975557"/>
<evidence type="ECO:0000313" key="4">
    <source>
        <dbReference type="RefSeq" id="XP_022083831.1"/>
    </source>
</evidence>
<keyword evidence="1" id="KW-0479">Metal-binding</keyword>
<dbReference type="GO" id="GO:0005737">
    <property type="term" value="C:cytoplasm"/>
    <property type="evidence" value="ECO:0007669"/>
    <property type="project" value="TreeGrafter"/>
</dbReference>
<dbReference type="InterPro" id="IPR016193">
    <property type="entry name" value="Cytidine_deaminase-like"/>
</dbReference>
<evidence type="ECO:0000256" key="1">
    <source>
        <dbReference type="ARBA" id="ARBA00022723"/>
    </source>
</evidence>
<dbReference type="Proteomes" id="UP000694845">
    <property type="component" value="Unplaced"/>
</dbReference>
<reference evidence="4" key="1">
    <citation type="submission" date="2025-08" db="UniProtKB">
        <authorList>
            <consortium name="RefSeq"/>
        </authorList>
    </citation>
    <scope>IDENTIFICATION</scope>
</reference>